<dbReference type="OrthoDB" id="9779910at2"/>
<dbReference type="Pfam" id="PF18912">
    <property type="entry name" value="DZR_2"/>
    <property type="match status" value="1"/>
</dbReference>
<evidence type="ECO:0000256" key="1">
    <source>
        <dbReference type="ARBA" id="ARBA00008007"/>
    </source>
</evidence>
<keyword evidence="5" id="KW-1185">Reference proteome</keyword>
<comment type="similarity">
    <text evidence="1">Belongs to the ComF/GntX family.</text>
</comment>
<dbReference type="Pfam" id="PF00156">
    <property type="entry name" value="Pribosyltran"/>
    <property type="match status" value="1"/>
</dbReference>
<dbReference type="InterPro" id="IPR029057">
    <property type="entry name" value="PRTase-like"/>
</dbReference>
<proteinExistence type="inferred from homology"/>
<dbReference type="PANTHER" id="PTHR47505">
    <property type="entry name" value="DNA UTILIZATION PROTEIN YHGH"/>
    <property type="match status" value="1"/>
</dbReference>
<dbReference type="Gene3D" id="3.40.50.2020">
    <property type="match status" value="1"/>
</dbReference>
<feature type="domain" description="Double zinc ribbon" evidence="3">
    <location>
        <begin position="30"/>
        <end position="75"/>
    </location>
</feature>
<dbReference type="EMBL" id="QFWV02000004">
    <property type="protein sequence ID" value="RKF07608.1"/>
    <property type="molecule type" value="Genomic_DNA"/>
</dbReference>
<dbReference type="InterPro" id="IPR051910">
    <property type="entry name" value="ComF/GntX_DNA_util-trans"/>
</dbReference>
<dbReference type="AlphaFoldDB" id="A0A3A8AE25"/>
<dbReference type="SUPFAM" id="SSF53271">
    <property type="entry name" value="PRTase-like"/>
    <property type="match status" value="1"/>
</dbReference>
<evidence type="ECO:0000313" key="5">
    <source>
        <dbReference type="Proteomes" id="UP000246132"/>
    </source>
</evidence>
<reference evidence="4 5" key="1">
    <citation type="journal article" date="2018" name="Int. J. Syst. Bacteriol.">
        <title>Oceaniradius stylonemae gen. nov., sp. nov., isolated from a red alga, Stylonema cornu-cervi.</title>
        <authorList>
            <person name="Jeong S."/>
        </authorList>
    </citation>
    <scope>NUCLEOTIDE SEQUENCE [LARGE SCALE GENOMIC DNA]</scope>
    <source>
        <strain evidence="4 5">StC1</strain>
    </source>
</reference>
<dbReference type="PANTHER" id="PTHR47505:SF1">
    <property type="entry name" value="DNA UTILIZATION PROTEIN YHGH"/>
    <property type="match status" value="1"/>
</dbReference>
<organism evidence="4 5">
    <name type="scientific">Oceaniradius stylonematis</name>
    <dbReference type="NCBI Taxonomy" id="2184161"/>
    <lineage>
        <taxon>Bacteria</taxon>
        <taxon>Pseudomonadati</taxon>
        <taxon>Pseudomonadota</taxon>
        <taxon>Alphaproteobacteria</taxon>
        <taxon>Hyphomicrobiales</taxon>
        <taxon>Ahrensiaceae</taxon>
        <taxon>Oceaniradius</taxon>
    </lineage>
</organism>
<dbReference type="InterPro" id="IPR044005">
    <property type="entry name" value="DZR_2"/>
</dbReference>
<accession>A0A3A8AE25</accession>
<dbReference type="Proteomes" id="UP000246132">
    <property type="component" value="Unassembled WGS sequence"/>
</dbReference>
<dbReference type="CDD" id="cd06223">
    <property type="entry name" value="PRTases_typeI"/>
    <property type="match status" value="1"/>
</dbReference>
<protein>
    <submittedName>
        <fullName evidence="4">ComF family protein</fullName>
    </submittedName>
</protein>
<evidence type="ECO:0000313" key="4">
    <source>
        <dbReference type="EMBL" id="RKF07608.1"/>
    </source>
</evidence>
<sequence length="268" mass="28722">MGGRYLSLTGDMMSLGRQWAITAGRATGAVLFPDACLACGRHVARHGTMCARCWPDIAFIEQPLCDVSGVPFAHDFGSRMVSADVLANPPVYDRARAACVHAGAARQLVTRLKYGDRTDLAPWMARFMARAGAELIGEADVIIPVPLHRGRMWRRRFNQAAELARALSATSDLPMAAGALTRQKRTRPQVGLTANQRQVNVRGVFKVPPGQEIAVAGRRVLLVDDVLTTGATVDAAARALKKAGAMSVLVLTFSRVVGGRRNPGQSGP</sequence>
<name>A0A3A8AE25_9HYPH</name>
<gene>
    <name evidence="4" type="ORF">DEM25_007470</name>
</gene>
<evidence type="ECO:0000259" key="3">
    <source>
        <dbReference type="Pfam" id="PF18912"/>
    </source>
</evidence>
<evidence type="ECO:0000259" key="2">
    <source>
        <dbReference type="Pfam" id="PF00156"/>
    </source>
</evidence>
<feature type="domain" description="Phosphoribosyltransferase" evidence="2">
    <location>
        <begin position="161"/>
        <end position="250"/>
    </location>
</feature>
<comment type="caution">
    <text evidence="4">The sequence shown here is derived from an EMBL/GenBank/DDBJ whole genome shotgun (WGS) entry which is preliminary data.</text>
</comment>
<dbReference type="InterPro" id="IPR000836">
    <property type="entry name" value="PRTase_dom"/>
</dbReference>